<evidence type="ECO:0000256" key="11">
    <source>
        <dbReference type="ARBA" id="ARBA00033613"/>
    </source>
</evidence>
<keyword evidence="12" id="KW-0732">Signal</keyword>
<evidence type="ECO:0000256" key="2">
    <source>
        <dbReference type="ARBA" id="ARBA00007592"/>
    </source>
</evidence>
<comment type="catalytic activity">
    <reaction evidence="11">
        <text>(4S)-4-hydroxy-2-oxoglutarate = glyoxylate + pyruvate</text>
        <dbReference type="Rhea" id="RHEA:35639"/>
        <dbReference type="ChEBI" id="CHEBI:15361"/>
        <dbReference type="ChEBI" id="CHEBI:36655"/>
        <dbReference type="ChEBI" id="CHEBI:71685"/>
        <dbReference type="EC" id="4.1.3.16"/>
    </reaction>
</comment>
<reference evidence="13 14" key="1">
    <citation type="journal article" date="2023" name="Sci. Data">
        <title>Genome assembly of the Korean intertidal mud-creeper Batillaria attramentaria.</title>
        <authorList>
            <person name="Patra A.K."/>
            <person name="Ho P.T."/>
            <person name="Jun S."/>
            <person name="Lee S.J."/>
            <person name="Kim Y."/>
            <person name="Won Y.J."/>
        </authorList>
    </citation>
    <scope>NUCLEOTIDE SEQUENCE [LARGE SCALE GENOMIC DNA]</scope>
    <source>
        <strain evidence="13">Wonlab-2016</strain>
    </source>
</reference>
<evidence type="ECO:0000256" key="12">
    <source>
        <dbReference type="SAM" id="SignalP"/>
    </source>
</evidence>
<evidence type="ECO:0000256" key="5">
    <source>
        <dbReference type="ARBA" id="ARBA00018425"/>
    </source>
</evidence>
<dbReference type="PANTHER" id="PTHR12128:SF66">
    <property type="entry name" value="4-HYDROXY-2-OXOGLUTARATE ALDOLASE, MITOCHONDRIAL"/>
    <property type="match status" value="1"/>
</dbReference>
<keyword evidence="7" id="KW-0704">Schiff base</keyword>
<dbReference type="SUPFAM" id="SSF51569">
    <property type="entry name" value="Aldolase"/>
    <property type="match status" value="1"/>
</dbReference>
<organism evidence="13 14">
    <name type="scientific">Batillaria attramentaria</name>
    <dbReference type="NCBI Taxonomy" id="370345"/>
    <lineage>
        <taxon>Eukaryota</taxon>
        <taxon>Metazoa</taxon>
        <taxon>Spiralia</taxon>
        <taxon>Lophotrochozoa</taxon>
        <taxon>Mollusca</taxon>
        <taxon>Gastropoda</taxon>
        <taxon>Caenogastropoda</taxon>
        <taxon>Sorbeoconcha</taxon>
        <taxon>Cerithioidea</taxon>
        <taxon>Batillariidae</taxon>
        <taxon>Batillaria</taxon>
    </lineage>
</organism>
<dbReference type="InterPro" id="IPR020625">
    <property type="entry name" value="Schiff_base-form_aldolases_AS"/>
</dbReference>
<dbReference type="EMBL" id="JACVVK020000306">
    <property type="protein sequence ID" value="KAK7479296.1"/>
    <property type="molecule type" value="Genomic_DNA"/>
</dbReference>
<dbReference type="GO" id="GO:0044281">
    <property type="term" value="P:small molecule metabolic process"/>
    <property type="evidence" value="ECO:0007669"/>
    <property type="project" value="UniProtKB-ARBA"/>
</dbReference>
<comment type="subunit">
    <text evidence="3">Homotetramer.</text>
</comment>
<protein>
    <recommendedName>
        <fullName evidence="5">4-hydroxy-2-oxoglutarate aldolase, mitochondrial</fullName>
        <ecNumber evidence="4">4.1.3.16</ecNumber>
    </recommendedName>
    <alternativeName>
        <fullName evidence="9">Dihydrodipicolinate synthase-like</fullName>
    </alternativeName>
    <alternativeName>
        <fullName evidence="8">Probable 2-keto-4-hydroxyglutarate aldolase</fullName>
    </alternativeName>
</protein>
<name>A0ABD0JXG9_9CAEN</name>
<comment type="catalytic activity">
    <reaction evidence="10">
        <text>(4R)-4-hydroxy-2-oxoglutarate = glyoxylate + pyruvate</text>
        <dbReference type="Rhea" id="RHEA:30687"/>
        <dbReference type="ChEBI" id="CHEBI:15361"/>
        <dbReference type="ChEBI" id="CHEBI:36655"/>
        <dbReference type="ChEBI" id="CHEBI:62213"/>
        <dbReference type="EC" id="4.1.3.16"/>
    </reaction>
</comment>
<evidence type="ECO:0000256" key="9">
    <source>
        <dbReference type="ARBA" id="ARBA00032879"/>
    </source>
</evidence>
<dbReference type="EC" id="4.1.3.16" evidence="4"/>
<proteinExistence type="inferred from homology"/>
<dbReference type="InterPro" id="IPR013785">
    <property type="entry name" value="Aldolase_TIM"/>
</dbReference>
<evidence type="ECO:0000256" key="6">
    <source>
        <dbReference type="ARBA" id="ARBA00023239"/>
    </source>
</evidence>
<dbReference type="GO" id="GO:0008700">
    <property type="term" value="F:(R,S)-4-hydroxy-2-oxoglutarate aldolase activity"/>
    <property type="evidence" value="ECO:0007669"/>
    <property type="project" value="UniProtKB-EC"/>
</dbReference>
<evidence type="ECO:0000313" key="13">
    <source>
        <dbReference type="EMBL" id="KAK7479296.1"/>
    </source>
</evidence>
<dbReference type="PROSITE" id="PS00666">
    <property type="entry name" value="DHDPS_2"/>
    <property type="match status" value="1"/>
</dbReference>
<evidence type="ECO:0000256" key="7">
    <source>
        <dbReference type="ARBA" id="ARBA00023270"/>
    </source>
</evidence>
<dbReference type="AlphaFoldDB" id="A0ABD0JXG9"/>
<accession>A0ABD0JXG9</accession>
<dbReference type="InterPro" id="IPR002220">
    <property type="entry name" value="DapA-like"/>
</dbReference>
<comment type="caution">
    <text evidence="13">The sequence shown here is derived from an EMBL/GenBank/DDBJ whole genome shotgun (WGS) entry which is preliminary data.</text>
</comment>
<evidence type="ECO:0000313" key="14">
    <source>
        <dbReference type="Proteomes" id="UP001519460"/>
    </source>
</evidence>
<evidence type="ECO:0000256" key="10">
    <source>
        <dbReference type="ARBA" id="ARBA00033610"/>
    </source>
</evidence>
<keyword evidence="6" id="KW-0456">Lyase</keyword>
<dbReference type="PANTHER" id="PTHR12128">
    <property type="entry name" value="DIHYDRODIPICOLINATE SYNTHASE"/>
    <property type="match status" value="1"/>
</dbReference>
<dbReference type="PRINTS" id="PR00146">
    <property type="entry name" value="DHPICSNTHASE"/>
</dbReference>
<comment type="function">
    <text evidence="1">Catalyzes the final step in the metabolic pathway of hydroxyproline.</text>
</comment>
<gene>
    <name evidence="13" type="ORF">BaRGS_00029466</name>
</gene>
<sequence length="479" mass="51615">MMAAYVTLLIAPLLLATAKSELLFLDVTTNAQLGRVKAAFKGLNVVHSAKFVGAPRYLFVVTYDGADPPRDINLPADASVASYSVTTLSTYFSYFGVETPPQDGFPELPDDNLYFVERSTDYTGEIDVMLTGCRYSFRRSDVPLSAAQKYTESVALPAHAGLSCSRWVVLTDDGPSSFVTRSSSLDVSGIFPPIPTPFNADESIAYDQLESNISKWNSIPLKGYVVQGSNGEYAFLTSEERVELVRRVREMTPKNKLLIAGSGCESTKQTIEMTEKMAAAGAQAVMVVTPCYYKTSMTNEAMITHYTKVADASPVPVILYSVPGNTGLDLSPQVVVQLASHPNIIGLKESGGDVAKIGWIAFKTRSLGFQILAGSAGFLLPAYTVGSVGAVCALANVLGKEVCQLEALYKKGDLEAAEVLQQKLVGPNTCVTKRFGVPGLKAAMDQLGYHGGRTRLPMLPLSESDVAIVRQVFRESGYM</sequence>
<comment type="similarity">
    <text evidence="2">Belongs to the DapA family.</text>
</comment>
<feature type="chain" id="PRO_5044857238" description="4-hydroxy-2-oxoglutarate aldolase, mitochondrial" evidence="12">
    <location>
        <begin position="19"/>
        <end position="479"/>
    </location>
</feature>
<dbReference type="Gene3D" id="3.20.20.70">
    <property type="entry name" value="Aldolase class I"/>
    <property type="match status" value="1"/>
</dbReference>
<evidence type="ECO:0000256" key="8">
    <source>
        <dbReference type="ARBA" id="ARBA00030874"/>
    </source>
</evidence>
<dbReference type="Pfam" id="PF00701">
    <property type="entry name" value="DHDPS"/>
    <property type="match status" value="1"/>
</dbReference>
<dbReference type="Proteomes" id="UP001519460">
    <property type="component" value="Unassembled WGS sequence"/>
</dbReference>
<evidence type="ECO:0000256" key="1">
    <source>
        <dbReference type="ARBA" id="ARBA00002577"/>
    </source>
</evidence>
<dbReference type="SMART" id="SM01130">
    <property type="entry name" value="DHDPS"/>
    <property type="match status" value="1"/>
</dbReference>
<feature type="signal peptide" evidence="12">
    <location>
        <begin position="1"/>
        <end position="18"/>
    </location>
</feature>
<keyword evidence="14" id="KW-1185">Reference proteome</keyword>
<evidence type="ECO:0000256" key="4">
    <source>
        <dbReference type="ARBA" id="ARBA00012215"/>
    </source>
</evidence>
<dbReference type="CDD" id="cd00408">
    <property type="entry name" value="DHDPS-like"/>
    <property type="match status" value="1"/>
</dbReference>
<evidence type="ECO:0000256" key="3">
    <source>
        <dbReference type="ARBA" id="ARBA00011881"/>
    </source>
</evidence>